<gene>
    <name evidence="1" type="ORF">A2373_03555</name>
</gene>
<sequence length="85" mass="10359">MQDGGGPYRGQERIKIYTKIYWCDTPWEYAENYIELVNFVNCLLDLGIKREDIKFFENSMIYYVSDKQYTKTFLTILYYARERII</sequence>
<proteinExistence type="predicted"/>
<reference evidence="1 2" key="1">
    <citation type="journal article" date="2016" name="Nat. Commun.">
        <title>Thousands of microbial genomes shed light on interconnected biogeochemical processes in an aquifer system.</title>
        <authorList>
            <person name="Anantharaman K."/>
            <person name="Brown C.T."/>
            <person name="Hug L.A."/>
            <person name="Sharon I."/>
            <person name="Castelle C.J."/>
            <person name="Probst A.J."/>
            <person name="Thomas B.C."/>
            <person name="Singh A."/>
            <person name="Wilkins M.J."/>
            <person name="Karaoz U."/>
            <person name="Brodie E.L."/>
            <person name="Williams K.H."/>
            <person name="Hubbard S.S."/>
            <person name="Banfield J.F."/>
        </authorList>
    </citation>
    <scope>NUCLEOTIDE SEQUENCE [LARGE SCALE GENOMIC DNA]</scope>
</reference>
<comment type="caution">
    <text evidence="1">The sequence shown here is derived from an EMBL/GenBank/DDBJ whole genome shotgun (WGS) entry which is preliminary data.</text>
</comment>
<dbReference type="AlphaFoldDB" id="A0A1F6NIW1"/>
<accession>A0A1F6NIW1</accession>
<name>A0A1F6NIW1_9BACT</name>
<dbReference type="Proteomes" id="UP000176300">
    <property type="component" value="Unassembled WGS sequence"/>
</dbReference>
<evidence type="ECO:0000313" key="2">
    <source>
        <dbReference type="Proteomes" id="UP000176300"/>
    </source>
</evidence>
<dbReference type="EMBL" id="MFQS01000011">
    <property type="protein sequence ID" value="OGH83802.1"/>
    <property type="molecule type" value="Genomic_DNA"/>
</dbReference>
<organism evidence="1 2">
    <name type="scientific">Candidatus Magasanikbacteria bacterium RIFOXYB1_FULL_40_15</name>
    <dbReference type="NCBI Taxonomy" id="1798697"/>
    <lineage>
        <taxon>Bacteria</taxon>
        <taxon>Candidatus Magasanikiibacteriota</taxon>
    </lineage>
</organism>
<evidence type="ECO:0000313" key="1">
    <source>
        <dbReference type="EMBL" id="OGH83802.1"/>
    </source>
</evidence>
<dbReference type="STRING" id="1798697.A2373_03555"/>
<protein>
    <submittedName>
        <fullName evidence="1">Uncharacterized protein</fullName>
    </submittedName>
</protein>